<reference evidence="2 3" key="1">
    <citation type="submission" date="2017-05" db="EMBL/GenBank/DDBJ databases">
        <title>Complete genome sequence of Streptomyces sp. SCSIO 03032 revealed the diverse biosynthetic pathways for its bioactive secondary metabolites.</title>
        <authorList>
            <person name="Ma L."/>
            <person name="Zhu Y."/>
            <person name="Zhang W."/>
            <person name="Zhang G."/>
            <person name="Tian X."/>
            <person name="Zhang S."/>
            <person name="Zhang C."/>
        </authorList>
    </citation>
    <scope>NUCLEOTIDE SEQUENCE [LARGE SCALE GENOMIC DNA]</scope>
    <source>
        <strain evidence="2 3">SCSIO 03032</strain>
    </source>
</reference>
<organism evidence="2 3">
    <name type="scientific">Streptomyces marincola</name>
    <dbReference type="NCBI Taxonomy" id="2878388"/>
    <lineage>
        <taxon>Bacteria</taxon>
        <taxon>Bacillati</taxon>
        <taxon>Actinomycetota</taxon>
        <taxon>Actinomycetes</taxon>
        <taxon>Kitasatosporales</taxon>
        <taxon>Streptomycetaceae</taxon>
        <taxon>Streptomyces</taxon>
    </lineage>
</organism>
<dbReference type="KEGG" id="smao:CAG99_26780"/>
<evidence type="ECO:0000313" key="3">
    <source>
        <dbReference type="Proteomes" id="UP000194218"/>
    </source>
</evidence>
<name>A0A1W7D4K6_9ACTN</name>
<protein>
    <submittedName>
        <fullName evidence="2">Uncharacterized protein</fullName>
    </submittedName>
</protein>
<keyword evidence="3" id="KW-1185">Reference proteome</keyword>
<evidence type="ECO:0000313" key="2">
    <source>
        <dbReference type="EMBL" id="ARQ71956.1"/>
    </source>
</evidence>
<dbReference type="RefSeq" id="WP_086161790.1">
    <property type="nucleotide sequence ID" value="NZ_CP021121.1"/>
</dbReference>
<proteinExistence type="predicted"/>
<evidence type="ECO:0000256" key="1">
    <source>
        <dbReference type="SAM" id="MobiDB-lite"/>
    </source>
</evidence>
<feature type="region of interest" description="Disordered" evidence="1">
    <location>
        <begin position="1"/>
        <end position="24"/>
    </location>
</feature>
<dbReference type="OrthoDB" id="6313019at2"/>
<gene>
    <name evidence="2" type="ORF">CAG99_26780</name>
</gene>
<dbReference type="EMBL" id="CP021121">
    <property type="protein sequence ID" value="ARQ71956.1"/>
    <property type="molecule type" value="Genomic_DNA"/>
</dbReference>
<dbReference type="Proteomes" id="UP000194218">
    <property type="component" value="Chromosome"/>
</dbReference>
<accession>A0A1W7D4K6</accession>
<sequence>MSDRETLPVGATGKRQPTEPEFPGESVRRFKTACHSAGRAPGMRLLEIADPSTFASFGTARLALHGVELTALGHIALPWVAFAPSEKDVRMYPVFAPPPAWATHFAASGLRVLSLSFLGKPVSQFDLSELRLVETVLIDLNKPETVGDLLFNYWD</sequence>
<dbReference type="AlphaFoldDB" id="A0A1W7D4K6"/>